<dbReference type="SFLD" id="SFLDS00003">
    <property type="entry name" value="Haloacid_Dehalogenase"/>
    <property type="match status" value="1"/>
</dbReference>
<dbReference type="InterPro" id="IPR041492">
    <property type="entry name" value="HAD_2"/>
</dbReference>
<organism evidence="1 2">
    <name type="scientific">Pseudoalteromonas piratica</name>
    <dbReference type="NCBI Taxonomy" id="1348114"/>
    <lineage>
        <taxon>Bacteria</taxon>
        <taxon>Pseudomonadati</taxon>
        <taxon>Pseudomonadota</taxon>
        <taxon>Gammaproteobacteria</taxon>
        <taxon>Alteromonadales</taxon>
        <taxon>Pseudoalteromonadaceae</taxon>
        <taxon>Pseudoalteromonas</taxon>
    </lineage>
</organism>
<dbReference type="SUPFAM" id="SSF56784">
    <property type="entry name" value="HAD-like"/>
    <property type="match status" value="1"/>
</dbReference>
<dbReference type="Gene3D" id="3.40.50.1000">
    <property type="entry name" value="HAD superfamily/HAD-like"/>
    <property type="match status" value="1"/>
</dbReference>
<dbReference type="Pfam" id="PF13419">
    <property type="entry name" value="HAD_2"/>
    <property type="match status" value="1"/>
</dbReference>
<dbReference type="Gene3D" id="1.10.260.80">
    <property type="match status" value="1"/>
</dbReference>
<gene>
    <name evidence="1" type="ORF">OM33_19005</name>
</gene>
<dbReference type="KEGG" id="pseo:OM33_19005"/>
<dbReference type="InterPro" id="IPR036412">
    <property type="entry name" value="HAD-like_sf"/>
</dbReference>
<reference evidence="1 2" key="1">
    <citation type="submission" date="2014-11" db="EMBL/GenBank/DDBJ databases">
        <title>Complete Genome Sequence of Pseudoalteromonas sp. Strain OCN003 Isolated from Kaneohe Bay, Oahu, Hawaii.</title>
        <authorList>
            <person name="Beurmann S."/>
            <person name="Videau P."/>
            <person name="Ushijima B."/>
            <person name="Smith A.M."/>
            <person name="Aeby G.S."/>
            <person name="Callahan S.M."/>
            <person name="Belcaid M."/>
        </authorList>
    </citation>
    <scope>NUCLEOTIDE SEQUENCE [LARGE SCALE GENOMIC DNA]</scope>
    <source>
        <strain evidence="1 2">OCN003</strain>
    </source>
</reference>
<dbReference type="PANTHER" id="PTHR43885:SF1">
    <property type="entry name" value="SUPERFAMILY HYDROLASE, PUTATIVE (AFU_ORTHOLOGUE AFUA_4G13290)-RELATED"/>
    <property type="match status" value="1"/>
</dbReference>
<evidence type="ECO:0000313" key="2">
    <source>
        <dbReference type="Proteomes" id="UP000030341"/>
    </source>
</evidence>
<dbReference type="eggNOG" id="COG0546">
    <property type="taxonomic scope" value="Bacteria"/>
</dbReference>
<dbReference type="Proteomes" id="UP000030341">
    <property type="component" value="Chromosome 2"/>
</dbReference>
<dbReference type="NCBIfam" id="TIGR01549">
    <property type="entry name" value="HAD-SF-IA-v1"/>
    <property type="match status" value="1"/>
</dbReference>
<proteinExistence type="predicted"/>
<dbReference type="OrthoDB" id="5623813at2"/>
<dbReference type="EMBL" id="CP009889">
    <property type="protein sequence ID" value="AIY67154.1"/>
    <property type="molecule type" value="Genomic_DNA"/>
</dbReference>
<sequence length="194" mass="21623">MNHIKGIIFDLDGTLVSCDLCFKTMREAIGCPLEEDILAFVESLSNEQQIIANQVIRDLELKDAHSAAWISGAKEFIDYLNQCNLPLAIVTRNSKEPSDIKITNNAIAIETIITRDDAPAKPDPTAILNLSSKWQIDPRDILYIGDYLHDINIAKNAGALSALFCEKEIPNYANQADYVFTCYAELLERFKASA</sequence>
<accession>A0A0A7EKK5</accession>
<dbReference type="AlphaFoldDB" id="A0A0A7EKK5"/>
<dbReference type="SFLD" id="SFLDG01129">
    <property type="entry name" value="C1.5:_HAD__Beta-PGM__Phosphata"/>
    <property type="match status" value="1"/>
</dbReference>
<dbReference type="PANTHER" id="PTHR43885">
    <property type="entry name" value="HALOACID DEHALOGENASE-LIKE HYDROLASE"/>
    <property type="match status" value="1"/>
</dbReference>
<evidence type="ECO:0000313" key="1">
    <source>
        <dbReference type="EMBL" id="AIY67154.1"/>
    </source>
</evidence>
<protein>
    <submittedName>
        <fullName evidence="1">Phosphatase</fullName>
    </submittedName>
</protein>
<dbReference type="RefSeq" id="WP_040135951.1">
    <property type="nucleotide sequence ID" value="NZ_CP009889.1"/>
</dbReference>
<dbReference type="InterPro" id="IPR023214">
    <property type="entry name" value="HAD_sf"/>
</dbReference>
<dbReference type="InterPro" id="IPR006439">
    <property type="entry name" value="HAD-SF_hydro_IA"/>
</dbReference>
<name>A0A0A7EKK5_9GAMM</name>
<dbReference type="STRING" id="1348114.OM33_19005"/>
<dbReference type="HOGENOM" id="CLU_045011_11_3_6"/>
<keyword evidence="2" id="KW-1185">Reference proteome</keyword>